<dbReference type="Proteomes" id="UP000291485">
    <property type="component" value="Unassembled WGS sequence"/>
</dbReference>
<dbReference type="InterPro" id="IPR041049">
    <property type="entry name" value="DUF5615"/>
</dbReference>
<dbReference type="AlphaFoldDB" id="A0A4R0NZH1"/>
<feature type="domain" description="DUF5615" evidence="1">
    <location>
        <begin position="1"/>
        <end position="68"/>
    </location>
</feature>
<organism evidence="2 3">
    <name type="scientific">Pedobacter frigidisoli</name>
    <dbReference type="NCBI Taxonomy" id="2530455"/>
    <lineage>
        <taxon>Bacteria</taxon>
        <taxon>Pseudomonadati</taxon>
        <taxon>Bacteroidota</taxon>
        <taxon>Sphingobacteriia</taxon>
        <taxon>Sphingobacteriales</taxon>
        <taxon>Sphingobacteriaceae</taxon>
        <taxon>Pedobacter</taxon>
    </lineage>
</organism>
<evidence type="ECO:0000259" key="1">
    <source>
        <dbReference type="Pfam" id="PF18480"/>
    </source>
</evidence>
<keyword evidence="3" id="KW-1185">Reference proteome</keyword>
<name>A0A4R0NZH1_9SPHI</name>
<dbReference type="Pfam" id="PF18480">
    <property type="entry name" value="DUF5615"/>
    <property type="match status" value="1"/>
</dbReference>
<proteinExistence type="predicted"/>
<sequence>MAINEKRIILTFDSDYGEIILHHKVSLPPAVVYYRFKDSYPSFAGEVLIKLIESQHLIQEDRFTVIEKSNIRQRVY</sequence>
<protein>
    <recommendedName>
        <fullName evidence="1">DUF5615 domain-containing protein</fullName>
    </recommendedName>
</protein>
<dbReference type="OrthoDB" id="9806751at2"/>
<accession>A0A4R0NZH1</accession>
<dbReference type="EMBL" id="SJSN01000014">
    <property type="protein sequence ID" value="TCD04571.1"/>
    <property type="molecule type" value="Genomic_DNA"/>
</dbReference>
<comment type="caution">
    <text evidence="2">The sequence shown here is derived from an EMBL/GenBank/DDBJ whole genome shotgun (WGS) entry which is preliminary data.</text>
</comment>
<evidence type="ECO:0000313" key="3">
    <source>
        <dbReference type="Proteomes" id="UP000291485"/>
    </source>
</evidence>
<evidence type="ECO:0000313" key="2">
    <source>
        <dbReference type="EMBL" id="TCD04571.1"/>
    </source>
</evidence>
<gene>
    <name evidence="2" type="ORF">EZ449_16600</name>
</gene>
<reference evidence="2 3" key="1">
    <citation type="submission" date="2019-02" db="EMBL/GenBank/DDBJ databases">
        <title>Pedobacter sp. RP-3-11 sp. nov., isolated from Arctic soil.</title>
        <authorList>
            <person name="Dahal R.H."/>
        </authorList>
    </citation>
    <scope>NUCLEOTIDE SEQUENCE [LARGE SCALE GENOMIC DNA]</scope>
    <source>
        <strain evidence="2 3">RP-3-11</strain>
    </source>
</reference>